<dbReference type="AlphaFoldDB" id="A0A8S0Y8W9"/>
<evidence type="ECO:0000313" key="8">
    <source>
        <dbReference type="Proteomes" id="UP000494216"/>
    </source>
</evidence>
<reference evidence="7 8" key="1">
    <citation type="submission" date="2020-02" db="EMBL/GenBank/DDBJ databases">
        <authorList>
            <person name="Hogendoorn C."/>
        </authorList>
    </citation>
    <scope>NUCLEOTIDE SEQUENCE [LARGE SCALE GENOMIC DNA]</scope>
    <source>
        <strain evidence="7">METHB21</strain>
    </source>
</reference>
<dbReference type="RefSeq" id="WP_174624410.1">
    <property type="nucleotide sequence ID" value="NZ_CADCXN010000002.1"/>
</dbReference>
<comment type="caution">
    <text evidence="7">The sequence shown here is derived from an EMBL/GenBank/DDBJ whole genome shotgun (WGS) entry which is preliminary data.</text>
</comment>
<keyword evidence="3 5" id="KW-1133">Transmembrane helix</keyword>
<dbReference type="PANTHER" id="PTHR33507:SF3">
    <property type="entry name" value="INNER MEMBRANE PROTEIN YBBJ"/>
    <property type="match status" value="1"/>
</dbReference>
<evidence type="ECO:0000256" key="3">
    <source>
        <dbReference type="ARBA" id="ARBA00022989"/>
    </source>
</evidence>
<dbReference type="Pfam" id="PF01957">
    <property type="entry name" value="NfeD"/>
    <property type="match status" value="1"/>
</dbReference>
<feature type="transmembrane region" description="Helical" evidence="5">
    <location>
        <begin position="29"/>
        <end position="48"/>
    </location>
</feature>
<keyword evidence="8" id="KW-1185">Reference proteome</keyword>
<dbReference type="PANTHER" id="PTHR33507">
    <property type="entry name" value="INNER MEMBRANE PROTEIN YBBJ"/>
    <property type="match status" value="1"/>
</dbReference>
<organism evidence="7 8">
    <name type="scientific">Candidatus Methylobacter favarea</name>
    <dbReference type="NCBI Taxonomy" id="2707345"/>
    <lineage>
        <taxon>Bacteria</taxon>
        <taxon>Pseudomonadati</taxon>
        <taxon>Pseudomonadota</taxon>
        <taxon>Gammaproteobacteria</taxon>
        <taxon>Methylococcales</taxon>
        <taxon>Methylococcaceae</taxon>
        <taxon>Methylobacter</taxon>
    </lineage>
</organism>
<name>A0A8S0Y8W9_9GAMM</name>
<feature type="transmembrane region" description="Helical" evidence="5">
    <location>
        <begin position="6"/>
        <end position="24"/>
    </location>
</feature>
<feature type="transmembrane region" description="Helical" evidence="5">
    <location>
        <begin position="54"/>
        <end position="73"/>
    </location>
</feature>
<accession>A0A8S0Y8W9</accession>
<dbReference type="Proteomes" id="UP000494216">
    <property type="component" value="Unassembled WGS sequence"/>
</dbReference>
<keyword evidence="2 5" id="KW-0812">Transmembrane</keyword>
<evidence type="ECO:0000259" key="6">
    <source>
        <dbReference type="Pfam" id="PF01957"/>
    </source>
</evidence>
<sequence length="147" mass="16897">MAELEFVFWYWWVLALLFLVLEILTPGFFFMWLAAAGFITGCLLWLMPALSMDIQMFIFSVLSLAAIGAWKFYGKKHPIETDQPLLNKRGAQYIGRVFSLYEPIKNGQGKIKVDDSIWKVHGEDCDINTRVKVIAIRGTVFDVEKVE</sequence>
<evidence type="ECO:0000256" key="2">
    <source>
        <dbReference type="ARBA" id="ARBA00022692"/>
    </source>
</evidence>
<dbReference type="Gene3D" id="2.40.50.140">
    <property type="entry name" value="Nucleic acid-binding proteins"/>
    <property type="match status" value="1"/>
</dbReference>
<keyword evidence="4 5" id="KW-0472">Membrane</keyword>
<proteinExistence type="predicted"/>
<evidence type="ECO:0000313" key="7">
    <source>
        <dbReference type="EMBL" id="CAA9889386.1"/>
    </source>
</evidence>
<evidence type="ECO:0000256" key="5">
    <source>
        <dbReference type="SAM" id="Phobius"/>
    </source>
</evidence>
<evidence type="ECO:0000256" key="4">
    <source>
        <dbReference type="ARBA" id="ARBA00023136"/>
    </source>
</evidence>
<dbReference type="GO" id="GO:0005886">
    <property type="term" value="C:plasma membrane"/>
    <property type="evidence" value="ECO:0007669"/>
    <property type="project" value="TreeGrafter"/>
</dbReference>
<evidence type="ECO:0000256" key="1">
    <source>
        <dbReference type="ARBA" id="ARBA00004141"/>
    </source>
</evidence>
<gene>
    <name evidence="7" type="ORF">METHB2_100027</name>
</gene>
<protein>
    <recommendedName>
        <fullName evidence="6">NfeD-like C-terminal domain-containing protein</fullName>
    </recommendedName>
</protein>
<dbReference type="InterPro" id="IPR012340">
    <property type="entry name" value="NA-bd_OB-fold"/>
</dbReference>
<dbReference type="EMBL" id="CADCXN010000002">
    <property type="protein sequence ID" value="CAA9889386.1"/>
    <property type="molecule type" value="Genomic_DNA"/>
</dbReference>
<comment type="subcellular location">
    <subcellularLocation>
        <location evidence="1">Membrane</location>
        <topology evidence="1">Multi-pass membrane protein</topology>
    </subcellularLocation>
</comment>
<dbReference type="InterPro" id="IPR002810">
    <property type="entry name" value="NfeD-like_C"/>
</dbReference>
<feature type="domain" description="NfeD-like C-terminal" evidence="6">
    <location>
        <begin position="91"/>
        <end position="145"/>
    </location>
</feature>
<dbReference type="InterPro" id="IPR052165">
    <property type="entry name" value="Membrane_assoc_protease"/>
</dbReference>